<dbReference type="EMBL" id="MKZQ01000058">
    <property type="protein sequence ID" value="PJN67577.1"/>
    <property type="molecule type" value="Genomic_DNA"/>
</dbReference>
<name>A0A109G0Z3_BACMY</name>
<dbReference type="CDD" id="cd04301">
    <property type="entry name" value="NAT_SF"/>
    <property type="match status" value="1"/>
</dbReference>
<evidence type="ECO:0000313" key="2">
    <source>
        <dbReference type="EMBL" id="KWU58208.1"/>
    </source>
</evidence>
<sequence>MARSSSYSSYYFFKRAFKLVTLEKATEIDAAVLFQMQIDSFSPLLNKYKDYETNPANESIEKTILRINNPSNNFYKMIIDSNLVGAICISQKERPYKFWISPMFIHPIYQGKGIAKKVLILIEEMFPEARSFELATILEEERNCFLYEKMGYKRTEVIKKLNDKTTLIYYKKER</sequence>
<reference evidence="2 4" key="1">
    <citation type="submission" date="2016-01" db="EMBL/GenBank/DDBJ databases">
        <authorList>
            <person name="McClelland M."/>
            <person name="Jain A."/>
            <person name="Saraogi P."/>
            <person name="Mendelson R."/>
            <person name="Westerman R."/>
            <person name="SanMiguel P."/>
            <person name="Csonka L."/>
        </authorList>
    </citation>
    <scope>NUCLEOTIDE SEQUENCE [LARGE SCALE GENOMIC DNA]</scope>
    <source>
        <strain evidence="2 4">PE8-15</strain>
    </source>
</reference>
<evidence type="ECO:0000313" key="3">
    <source>
        <dbReference type="EMBL" id="PJN67577.1"/>
    </source>
</evidence>
<dbReference type="PROSITE" id="PS51186">
    <property type="entry name" value="GNAT"/>
    <property type="match status" value="1"/>
</dbReference>
<dbReference type="Proteomes" id="UP000236165">
    <property type="component" value="Unassembled WGS sequence"/>
</dbReference>
<dbReference type="AlphaFoldDB" id="A0A109G0Z3"/>
<keyword evidence="2" id="KW-0808">Transferase</keyword>
<evidence type="ECO:0000259" key="1">
    <source>
        <dbReference type="PROSITE" id="PS51186"/>
    </source>
</evidence>
<dbReference type="GO" id="GO:0016747">
    <property type="term" value="F:acyltransferase activity, transferring groups other than amino-acyl groups"/>
    <property type="evidence" value="ECO:0007669"/>
    <property type="project" value="InterPro"/>
</dbReference>
<dbReference type="InterPro" id="IPR000182">
    <property type="entry name" value="GNAT_dom"/>
</dbReference>
<dbReference type="Pfam" id="PF00583">
    <property type="entry name" value="Acetyltransf_1"/>
    <property type="match status" value="1"/>
</dbReference>
<dbReference type="SUPFAM" id="SSF55729">
    <property type="entry name" value="Acyl-CoA N-acyltransferases (Nat)"/>
    <property type="match status" value="1"/>
</dbReference>
<evidence type="ECO:0000313" key="4">
    <source>
        <dbReference type="Proteomes" id="UP000065797"/>
    </source>
</evidence>
<dbReference type="Gene3D" id="3.40.630.30">
    <property type="match status" value="1"/>
</dbReference>
<dbReference type="PATRIC" id="fig|1405.16.peg.1043"/>
<feature type="domain" description="N-acetyltransferase" evidence="1">
    <location>
        <begin position="20"/>
        <end position="174"/>
    </location>
</feature>
<dbReference type="Proteomes" id="UP000065797">
    <property type="component" value="Unassembled WGS sequence"/>
</dbReference>
<dbReference type="EMBL" id="LRPH01000072">
    <property type="protein sequence ID" value="KWU58208.1"/>
    <property type="molecule type" value="Genomic_DNA"/>
</dbReference>
<evidence type="ECO:0000313" key="5">
    <source>
        <dbReference type="Proteomes" id="UP000236165"/>
    </source>
</evidence>
<dbReference type="InterPro" id="IPR016181">
    <property type="entry name" value="Acyl_CoA_acyltransferase"/>
</dbReference>
<dbReference type="RefSeq" id="WP_002085328.1">
    <property type="nucleotide sequence ID" value="NZ_CAKJWQ010000002.1"/>
</dbReference>
<protein>
    <submittedName>
        <fullName evidence="2">Acetyltransferase</fullName>
    </submittedName>
</protein>
<comment type="caution">
    <text evidence="2">The sequence shown here is derived from an EMBL/GenBank/DDBJ whole genome shotgun (WGS) entry which is preliminary data.</text>
</comment>
<gene>
    <name evidence="2" type="ORF">AWW70_20825</name>
    <name evidence="3" type="ORF">BACWE_44880</name>
</gene>
<organism evidence="2 4">
    <name type="scientific">Bacillus mycoides</name>
    <dbReference type="NCBI Taxonomy" id="1405"/>
    <lineage>
        <taxon>Bacteria</taxon>
        <taxon>Bacillati</taxon>
        <taxon>Bacillota</taxon>
        <taxon>Bacilli</taxon>
        <taxon>Bacillales</taxon>
        <taxon>Bacillaceae</taxon>
        <taxon>Bacillus</taxon>
        <taxon>Bacillus cereus group</taxon>
    </lineage>
</organism>
<accession>A0A109G0Z3</accession>
<proteinExistence type="predicted"/>
<reference evidence="3 5" key="2">
    <citation type="submission" date="2016-10" db="EMBL/GenBank/DDBJ databases">
        <title>Genome Sequence of Bacillus weihenstephanensis GM6LP.</title>
        <authorList>
            <person name="Poehlein A."/>
            <person name="Wemheuer F."/>
            <person name="Hollensteiner J."/>
            <person name="Wemheuer B."/>
        </authorList>
    </citation>
    <scope>NUCLEOTIDE SEQUENCE [LARGE SCALE GENOMIC DNA]</scope>
    <source>
        <strain evidence="3 5">GM6LP</strain>
    </source>
</reference>